<dbReference type="AlphaFoldDB" id="A0A2H3BKJ9"/>
<proteinExistence type="predicted"/>
<keyword evidence="2" id="KW-1185">Reference proteome</keyword>
<evidence type="ECO:0000313" key="2">
    <source>
        <dbReference type="Proteomes" id="UP000218334"/>
    </source>
</evidence>
<reference evidence="2" key="1">
    <citation type="journal article" date="2017" name="Nat. Ecol. Evol.">
        <title>Genome expansion and lineage-specific genetic innovations in the forest pathogenic fungi Armillaria.</title>
        <authorList>
            <person name="Sipos G."/>
            <person name="Prasanna A.N."/>
            <person name="Walter M.C."/>
            <person name="O'Connor E."/>
            <person name="Balint B."/>
            <person name="Krizsan K."/>
            <person name="Kiss B."/>
            <person name="Hess J."/>
            <person name="Varga T."/>
            <person name="Slot J."/>
            <person name="Riley R."/>
            <person name="Boka B."/>
            <person name="Rigling D."/>
            <person name="Barry K."/>
            <person name="Lee J."/>
            <person name="Mihaltcheva S."/>
            <person name="LaButti K."/>
            <person name="Lipzen A."/>
            <person name="Waldron R."/>
            <person name="Moloney N.M."/>
            <person name="Sperisen C."/>
            <person name="Kredics L."/>
            <person name="Vagvoelgyi C."/>
            <person name="Patrignani A."/>
            <person name="Fitzpatrick D."/>
            <person name="Nagy I."/>
            <person name="Doyle S."/>
            <person name="Anderson J.B."/>
            <person name="Grigoriev I.V."/>
            <person name="Gueldener U."/>
            <person name="Muensterkoetter M."/>
            <person name="Nagy L.G."/>
        </authorList>
    </citation>
    <scope>NUCLEOTIDE SEQUENCE [LARGE SCALE GENOMIC DNA]</scope>
    <source>
        <strain evidence="2">28-4</strain>
    </source>
</reference>
<gene>
    <name evidence="1" type="ORF">ARMSODRAFT_883890</name>
</gene>
<organism evidence="1 2">
    <name type="scientific">Armillaria solidipes</name>
    <dbReference type="NCBI Taxonomy" id="1076256"/>
    <lineage>
        <taxon>Eukaryota</taxon>
        <taxon>Fungi</taxon>
        <taxon>Dikarya</taxon>
        <taxon>Basidiomycota</taxon>
        <taxon>Agaricomycotina</taxon>
        <taxon>Agaricomycetes</taxon>
        <taxon>Agaricomycetidae</taxon>
        <taxon>Agaricales</taxon>
        <taxon>Marasmiineae</taxon>
        <taxon>Physalacriaceae</taxon>
        <taxon>Armillaria</taxon>
    </lineage>
</organism>
<sequence length="74" mass="9034">HYIQIVEWLEGVEFRSLSDIGPTEDLHTLHNALRSRAYHWACMSKWEIEEFEKELAQREKKKTWKIHKNKDIKQ</sequence>
<dbReference type="Proteomes" id="UP000218334">
    <property type="component" value="Unassembled WGS sequence"/>
</dbReference>
<accession>A0A2H3BKJ9</accession>
<feature type="non-terminal residue" evidence="1">
    <location>
        <position position="1"/>
    </location>
</feature>
<evidence type="ECO:0000313" key="1">
    <source>
        <dbReference type="EMBL" id="PBK71395.1"/>
    </source>
</evidence>
<protein>
    <submittedName>
        <fullName evidence="1">Uncharacterized protein</fullName>
    </submittedName>
</protein>
<name>A0A2H3BKJ9_9AGAR</name>
<dbReference type="EMBL" id="KZ293424">
    <property type="protein sequence ID" value="PBK71395.1"/>
    <property type="molecule type" value="Genomic_DNA"/>
</dbReference>